<keyword evidence="2" id="KW-1185">Reference proteome</keyword>
<dbReference type="EMBL" id="JACXVP010000001">
    <property type="protein sequence ID" value="KAG5631616.1"/>
    <property type="molecule type" value="Genomic_DNA"/>
</dbReference>
<name>A0A9J6B4Q5_SOLCO</name>
<organism evidence="1 2">
    <name type="scientific">Solanum commersonii</name>
    <name type="common">Commerson's wild potato</name>
    <name type="synonym">Commerson's nightshade</name>
    <dbReference type="NCBI Taxonomy" id="4109"/>
    <lineage>
        <taxon>Eukaryota</taxon>
        <taxon>Viridiplantae</taxon>
        <taxon>Streptophyta</taxon>
        <taxon>Embryophyta</taxon>
        <taxon>Tracheophyta</taxon>
        <taxon>Spermatophyta</taxon>
        <taxon>Magnoliopsida</taxon>
        <taxon>eudicotyledons</taxon>
        <taxon>Gunneridae</taxon>
        <taxon>Pentapetalae</taxon>
        <taxon>asterids</taxon>
        <taxon>lamiids</taxon>
        <taxon>Solanales</taxon>
        <taxon>Solanaceae</taxon>
        <taxon>Solanoideae</taxon>
        <taxon>Solaneae</taxon>
        <taxon>Solanum</taxon>
    </lineage>
</organism>
<gene>
    <name evidence="1" type="ORF">H5410_003333</name>
</gene>
<reference evidence="1 2" key="1">
    <citation type="submission" date="2020-09" db="EMBL/GenBank/DDBJ databases">
        <title>De no assembly of potato wild relative species, Solanum commersonii.</title>
        <authorList>
            <person name="Cho K."/>
        </authorList>
    </citation>
    <scope>NUCLEOTIDE SEQUENCE [LARGE SCALE GENOMIC DNA]</scope>
    <source>
        <strain evidence="1">LZ3.2</strain>
        <tissue evidence="1">Leaf</tissue>
    </source>
</reference>
<proteinExistence type="predicted"/>
<dbReference type="AlphaFoldDB" id="A0A9J6B4Q5"/>
<sequence length="66" mass="7832">MEEEQWGTTFELICIWECFLGAFLSPRAKESKEYNLKFTQLSYYALEMVANMRSWISFFMSGLSQL</sequence>
<evidence type="ECO:0000313" key="2">
    <source>
        <dbReference type="Proteomes" id="UP000824120"/>
    </source>
</evidence>
<accession>A0A9J6B4Q5</accession>
<dbReference type="Proteomes" id="UP000824120">
    <property type="component" value="Chromosome 1"/>
</dbReference>
<protein>
    <submittedName>
        <fullName evidence="1">Uncharacterized protein</fullName>
    </submittedName>
</protein>
<evidence type="ECO:0000313" key="1">
    <source>
        <dbReference type="EMBL" id="KAG5631616.1"/>
    </source>
</evidence>
<comment type="caution">
    <text evidence="1">The sequence shown here is derived from an EMBL/GenBank/DDBJ whole genome shotgun (WGS) entry which is preliminary data.</text>
</comment>
<dbReference type="OrthoDB" id="1936908at2759"/>